<reference evidence="1 2" key="1">
    <citation type="journal article" date="2021" name="J. Hered.">
        <title>A chromosome-level genome assembly of the parasitoid wasp, Cotesia glomerata (Hymenoptera: Braconidae).</title>
        <authorList>
            <person name="Pinto B.J."/>
            <person name="Weis J.J."/>
            <person name="Gamble T."/>
            <person name="Ode P.J."/>
            <person name="Paul R."/>
            <person name="Zaspel J.M."/>
        </authorList>
    </citation>
    <scope>NUCLEOTIDE SEQUENCE [LARGE SCALE GENOMIC DNA]</scope>
    <source>
        <strain evidence="1">CgM1</strain>
    </source>
</reference>
<dbReference type="AlphaFoldDB" id="A0AAV7IGR6"/>
<gene>
    <name evidence="1" type="ORF">KQX54_014370</name>
</gene>
<sequence length="109" mass="12460">MFTPETNVHDSKTNSHLSAKLKLARNSVLQKIPRHLKKSVVGCCWDCTTNNTEHWPMNDGRWNDEDKGGTKLELVNTRVWSMESAVRPIDSRYRAAANNELFLCSTQDL</sequence>
<evidence type="ECO:0000313" key="2">
    <source>
        <dbReference type="Proteomes" id="UP000826195"/>
    </source>
</evidence>
<keyword evidence="2" id="KW-1185">Reference proteome</keyword>
<evidence type="ECO:0000313" key="1">
    <source>
        <dbReference type="EMBL" id="KAH0552713.1"/>
    </source>
</evidence>
<name>A0AAV7IGR6_COTGL</name>
<accession>A0AAV7IGR6</accession>
<protein>
    <submittedName>
        <fullName evidence="1">Uncharacterized protein</fullName>
    </submittedName>
</protein>
<organism evidence="1 2">
    <name type="scientific">Cotesia glomerata</name>
    <name type="common">Lepidopteran parasitic wasp</name>
    <name type="synonym">Apanteles glomeratus</name>
    <dbReference type="NCBI Taxonomy" id="32391"/>
    <lineage>
        <taxon>Eukaryota</taxon>
        <taxon>Metazoa</taxon>
        <taxon>Ecdysozoa</taxon>
        <taxon>Arthropoda</taxon>
        <taxon>Hexapoda</taxon>
        <taxon>Insecta</taxon>
        <taxon>Pterygota</taxon>
        <taxon>Neoptera</taxon>
        <taxon>Endopterygota</taxon>
        <taxon>Hymenoptera</taxon>
        <taxon>Apocrita</taxon>
        <taxon>Ichneumonoidea</taxon>
        <taxon>Braconidae</taxon>
        <taxon>Microgastrinae</taxon>
        <taxon>Cotesia</taxon>
    </lineage>
</organism>
<dbReference type="Proteomes" id="UP000826195">
    <property type="component" value="Unassembled WGS sequence"/>
</dbReference>
<comment type="caution">
    <text evidence="1">The sequence shown here is derived from an EMBL/GenBank/DDBJ whole genome shotgun (WGS) entry which is preliminary data.</text>
</comment>
<dbReference type="EMBL" id="JAHXZJ010001492">
    <property type="protein sequence ID" value="KAH0552713.1"/>
    <property type="molecule type" value="Genomic_DNA"/>
</dbReference>
<proteinExistence type="predicted"/>